<protein>
    <submittedName>
        <fullName evidence="2">Muscle M-line assembly protein unc-89</fullName>
    </submittedName>
</protein>
<organism evidence="2 3">
    <name type="scientific">Frankliniella fusca</name>
    <dbReference type="NCBI Taxonomy" id="407009"/>
    <lineage>
        <taxon>Eukaryota</taxon>
        <taxon>Metazoa</taxon>
        <taxon>Ecdysozoa</taxon>
        <taxon>Arthropoda</taxon>
        <taxon>Hexapoda</taxon>
        <taxon>Insecta</taxon>
        <taxon>Pterygota</taxon>
        <taxon>Neoptera</taxon>
        <taxon>Paraneoptera</taxon>
        <taxon>Thysanoptera</taxon>
        <taxon>Terebrantia</taxon>
        <taxon>Thripoidea</taxon>
        <taxon>Thripidae</taxon>
        <taxon>Frankliniella</taxon>
    </lineage>
</organism>
<feature type="region of interest" description="Disordered" evidence="1">
    <location>
        <begin position="1"/>
        <end position="339"/>
    </location>
</feature>
<feature type="compositionally biased region" description="Polar residues" evidence="1">
    <location>
        <begin position="74"/>
        <end position="94"/>
    </location>
</feature>
<dbReference type="AlphaFoldDB" id="A0AAE1LRV1"/>
<keyword evidence="3" id="KW-1185">Reference proteome</keyword>
<dbReference type="Proteomes" id="UP001219518">
    <property type="component" value="Unassembled WGS sequence"/>
</dbReference>
<feature type="compositionally biased region" description="Basic and acidic residues" evidence="1">
    <location>
        <begin position="10"/>
        <end position="20"/>
    </location>
</feature>
<feature type="compositionally biased region" description="Polar residues" evidence="1">
    <location>
        <begin position="103"/>
        <end position="115"/>
    </location>
</feature>
<gene>
    <name evidence="2" type="ORF">KUF71_016340</name>
</gene>
<feature type="compositionally biased region" description="Low complexity" evidence="1">
    <location>
        <begin position="241"/>
        <end position="275"/>
    </location>
</feature>
<evidence type="ECO:0000313" key="3">
    <source>
        <dbReference type="Proteomes" id="UP001219518"/>
    </source>
</evidence>
<feature type="compositionally biased region" description="Polar residues" evidence="1">
    <location>
        <begin position="136"/>
        <end position="151"/>
    </location>
</feature>
<feature type="compositionally biased region" description="Polar residues" evidence="1">
    <location>
        <begin position="276"/>
        <end position="294"/>
    </location>
</feature>
<reference evidence="2" key="1">
    <citation type="submission" date="2021-07" db="EMBL/GenBank/DDBJ databases">
        <authorList>
            <person name="Catto M.A."/>
            <person name="Jacobson A."/>
            <person name="Kennedy G."/>
            <person name="Labadie P."/>
            <person name="Hunt B.G."/>
            <person name="Srinivasan R."/>
        </authorList>
    </citation>
    <scope>NUCLEOTIDE SEQUENCE</scope>
    <source>
        <strain evidence="2">PL_HMW_Pooled</strain>
        <tissue evidence="2">Head</tissue>
    </source>
</reference>
<sequence length="495" mass="53432">MSDSDSDNEQAVHSKQHDQKNQTCQKKRSSRRKVPLQSPRKKHAVQGNSSSDEIDESDGLLSSEAEFSGMPGTFSCSEYHSTSQSAALNLTDHLSPSGAEYSSPHTQSNLRMSEAQNDEYHSNSWSAVNQPAEYHSASQSLAVNQTDQVSRCSAALPHAESTLGQSQAEPLEQHSTSRSSEMSSSSQGEHLSADSRSNLGESGGQLAEYHSPSRSSEMPSSSQAEHRSPDSQLNPAPAGAQPSNQNSTSQSPEVSSSSRAERPSPGSQSNPGPSGAQSADLNSNSQLPEVSSSSRAEHRSPDSQSDPGPSGAPPPDQHSTAEGSTARERFNNRNQQVTPLRKCSELVPGRRYQILVLSRTNTQFGAAIRATIIDDRSATGRSFVYLPVRFRSMSDDDISELNAQANSEEENVGQSSRRPVLYPGLPKFSKLFCEEYLAIGSKSFAGKIMNFDVPDDVIKDIFHAVDEVDKLCQGCDGNHSLWALAGGLVCNEIYR</sequence>
<feature type="compositionally biased region" description="Low complexity" evidence="1">
    <location>
        <begin position="176"/>
        <end position="186"/>
    </location>
</feature>
<evidence type="ECO:0000313" key="2">
    <source>
        <dbReference type="EMBL" id="KAK3928057.1"/>
    </source>
</evidence>
<reference evidence="2" key="2">
    <citation type="journal article" date="2023" name="BMC Genomics">
        <title>Pest status, molecular evolution, and epigenetic factors derived from the genome assembly of Frankliniella fusca, a thysanopteran phytovirus vector.</title>
        <authorList>
            <person name="Catto M.A."/>
            <person name="Labadie P.E."/>
            <person name="Jacobson A.L."/>
            <person name="Kennedy G.G."/>
            <person name="Srinivasan R."/>
            <person name="Hunt B.G."/>
        </authorList>
    </citation>
    <scope>NUCLEOTIDE SEQUENCE</scope>
    <source>
        <strain evidence="2">PL_HMW_Pooled</strain>
    </source>
</reference>
<dbReference type="EMBL" id="JAHWGI010001307">
    <property type="protein sequence ID" value="KAK3928057.1"/>
    <property type="molecule type" value="Genomic_DNA"/>
</dbReference>
<feature type="compositionally biased region" description="Basic residues" evidence="1">
    <location>
        <begin position="25"/>
        <end position="44"/>
    </location>
</feature>
<feature type="compositionally biased region" description="Low complexity" evidence="1">
    <location>
        <begin position="212"/>
        <end position="222"/>
    </location>
</feature>
<name>A0AAE1LRV1_9NEOP</name>
<evidence type="ECO:0000256" key="1">
    <source>
        <dbReference type="SAM" id="MobiDB-lite"/>
    </source>
</evidence>
<comment type="caution">
    <text evidence="2">The sequence shown here is derived from an EMBL/GenBank/DDBJ whole genome shotgun (WGS) entry which is preliminary data.</text>
</comment>
<proteinExistence type="predicted"/>
<accession>A0AAE1LRV1</accession>